<sequence length="66" mass="7413">MFHCRSRDLHRLRFHQRGSAAAAAAALAWRVAESRAVLPQARAAYPDPINKDRPVRSDAFSCYCIS</sequence>
<dbReference type="AlphaFoldDB" id="A0A2M3ZRL1"/>
<dbReference type="EMBL" id="GGFM01010445">
    <property type="protein sequence ID" value="MBW31196.1"/>
    <property type="molecule type" value="Transcribed_RNA"/>
</dbReference>
<accession>A0A2M3ZRL1</accession>
<proteinExistence type="predicted"/>
<organism evidence="1">
    <name type="scientific">Anopheles braziliensis</name>
    <dbReference type="NCBI Taxonomy" id="58242"/>
    <lineage>
        <taxon>Eukaryota</taxon>
        <taxon>Metazoa</taxon>
        <taxon>Ecdysozoa</taxon>
        <taxon>Arthropoda</taxon>
        <taxon>Hexapoda</taxon>
        <taxon>Insecta</taxon>
        <taxon>Pterygota</taxon>
        <taxon>Neoptera</taxon>
        <taxon>Endopterygota</taxon>
        <taxon>Diptera</taxon>
        <taxon>Nematocera</taxon>
        <taxon>Culicoidea</taxon>
        <taxon>Culicidae</taxon>
        <taxon>Anophelinae</taxon>
        <taxon>Anopheles</taxon>
    </lineage>
</organism>
<evidence type="ECO:0000313" key="1">
    <source>
        <dbReference type="EMBL" id="MBW31196.1"/>
    </source>
</evidence>
<reference evidence="1" key="1">
    <citation type="submission" date="2018-01" db="EMBL/GenBank/DDBJ databases">
        <title>An insight into the sialome of Amazonian anophelines.</title>
        <authorList>
            <person name="Ribeiro J.M."/>
            <person name="Scarpassa V."/>
            <person name="Calvo E."/>
        </authorList>
    </citation>
    <scope>NUCLEOTIDE SEQUENCE</scope>
    <source>
        <tissue evidence="1">Salivary glands</tissue>
    </source>
</reference>
<name>A0A2M3ZRL1_9DIPT</name>
<protein>
    <submittedName>
        <fullName evidence="1">Putative secreted peptide</fullName>
    </submittedName>
</protein>